<dbReference type="AlphaFoldDB" id="A0A0C3QDP3"/>
<evidence type="ECO:0000313" key="2">
    <source>
        <dbReference type="Proteomes" id="UP000054248"/>
    </source>
</evidence>
<keyword evidence="2" id="KW-1185">Reference proteome</keyword>
<gene>
    <name evidence="1" type="ORF">M407DRAFT_27584</name>
</gene>
<dbReference type="EMBL" id="KN823097">
    <property type="protein sequence ID" value="KIO22939.1"/>
    <property type="molecule type" value="Genomic_DNA"/>
</dbReference>
<sequence>MSGNASAGHRRCLSYSNPVPFGHLGIENGTQRHEDFTQKTRWVQGEEGYACVSRILAQSNLMGNGLRRARLARYPSSPHVSPCLWSKLDRVED</sequence>
<proteinExistence type="predicted"/>
<dbReference type="HOGENOM" id="CLU_2401287_0_0_1"/>
<organism evidence="1 2">
    <name type="scientific">Tulasnella calospora MUT 4182</name>
    <dbReference type="NCBI Taxonomy" id="1051891"/>
    <lineage>
        <taxon>Eukaryota</taxon>
        <taxon>Fungi</taxon>
        <taxon>Dikarya</taxon>
        <taxon>Basidiomycota</taxon>
        <taxon>Agaricomycotina</taxon>
        <taxon>Agaricomycetes</taxon>
        <taxon>Cantharellales</taxon>
        <taxon>Tulasnellaceae</taxon>
        <taxon>Tulasnella</taxon>
    </lineage>
</organism>
<evidence type="ECO:0000313" key="1">
    <source>
        <dbReference type="EMBL" id="KIO22939.1"/>
    </source>
</evidence>
<name>A0A0C3QDP3_9AGAM</name>
<reference evidence="2" key="2">
    <citation type="submission" date="2015-01" db="EMBL/GenBank/DDBJ databases">
        <title>Evolutionary Origins and Diversification of the Mycorrhizal Mutualists.</title>
        <authorList>
            <consortium name="DOE Joint Genome Institute"/>
            <consortium name="Mycorrhizal Genomics Consortium"/>
            <person name="Kohler A."/>
            <person name="Kuo A."/>
            <person name="Nagy L.G."/>
            <person name="Floudas D."/>
            <person name="Copeland A."/>
            <person name="Barry K.W."/>
            <person name="Cichocki N."/>
            <person name="Veneault-Fourrey C."/>
            <person name="LaButti K."/>
            <person name="Lindquist E.A."/>
            <person name="Lipzen A."/>
            <person name="Lundell T."/>
            <person name="Morin E."/>
            <person name="Murat C."/>
            <person name="Riley R."/>
            <person name="Ohm R."/>
            <person name="Sun H."/>
            <person name="Tunlid A."/>
            <person name="Henrissat B."/>
            <person name="Grigoriev I.V."/>
            <person name="Hibbett D.S."/>
            <person name="Martin F."/>
        </authorList>
    </citation>
    <scope>NUCLEOTIDE SEQUENCE [LARGE SCALE GENOMIC DNA]</scope>
    <source>
        <strain evidence="2">MUT 4182</strain>
    </source>
</reference>
<accession>A0A0C3QDP3</accession>
<dbReference type="Proteomes" id="UP000054248">
    <property type="component" value="Unassembled WGS sequence"/>
</dbReference>
<reference evidence="1 2" key="1">
    <citation type="submission" date="2014-04" db="EMBL/GenBank/DDBJ databases">
        <authorList>
            <consortium name="DOE Joint Genome Institute"/>
            <person name="Kuo A."/>
            <person name="Girlanda M."/>
            <person name="Perotto S."/>
            <person name="Kohler A."/>
            <person name="Nagy L.G."/>
            <person name="Floudas D."/>
            <person name="Copeland A."/>
            <person name="Barry K.W."/>
            <person name="Cichocki N."/>
            <person name="Veneault-Fourrey C."/>
            <person name="LaButti K."/>
            <person name="Lindquist E.A."/>
            <person name="Lipzen A."/>
            <person name="Lundell T."/>
            <person name="Morin E."/>
            <person name="Murat C."/>
            <person name="Sun H."/>
            <person name="Tunlid A."/>
            <person name="Henrissat B."/>
            <person name="Grigoriev I.V."/>
            <person name="Hibbett D.S."/>
            <person name="Martin F."/>
            <person name="Nordberg H.P."/>
            <person name="Cantor M.N."/>
            <person name="Hua S.X."/>
        </authorList>
    </citation>
    <scope>NUCLEOTIDE SEQUENCE [LARGE SCALE GENOMIC DNA]</scope>
    <source>
        <strain evidence="1 2">MUT 4182</strain>
    </source>
</reference>
<protein>
    <submittedName>
        <fullName evidence="1">Uncharacterized protein</fullName>
    </submittedName>
</protein>